<dbReference type="AlphaFoldDB" id="A0A3N2CRB5"/>
<reference evidence="1 2" key="1">
    <citation type="submission" date="2018-11" db="EMBL/GenBank/DDBJ databases">
        <title>Sequencing the genomes of 1000 actinobacteria strains.</title>
        <authorList>
            <person name="Klenk H.-P."/>
        </authorList>
    </citation>
    <scope>NUCLEOTIDE SEQUENCE [LARGE SCALE GENOMIC DNA]</scope>
    <source>
        <strain evidence="1 2">DSM 12652</strain>
    </source>
</reference>
<name>A0A3N2CRB5_9ACTN</name>
<evidence type="ECO:0000313" key="2">
    <source>
        <dbReference type="Proteomes" id="UP000281738"/>
    </source>
</evidence>
<evidence type="ECO:0000313" key="1">
    <source>
        <dbReference type="EMBL" id="ROR90075.1"/>
    </source>
</evidence>
<keyword evidence="2" id="KW-1185">Reference proteome</keyword>
<dbReference type="EMBL" id="RKHO01000001">
    <property type="protein sequence ID" value="ROR90075.1"/>
    <property type="molecule type" value="Genomic_DNA"/>
</dbReference>
<gene>
    <name evidence="1" type="ORF">EDD33_0910</name>
</gene>
<dbReference type="RefSeq" id="WP_170169698.1">
    <property type="nucleotide sequence ID" value="NZ_RKHO01000001.1"/>
</dbReference>
<organism evidence="1 2">
    <name type="scientific">Nocardioides aurantiacus</name>
    <dbReference type="NCBI Taxonomy" id="86796"/>
    <lineage>
        <taxon>Bacteria</taxon>
        <taxon>Bacillati</taxon>
        <taxon>Actinomycetota</taxon>
        <taxon>Actinomycetes</taxon>
        <taxon>Propionibacteriales</taxon>
        <taxon>Nocardioidaceae</taxon>
        <taxon>Nocardioides</taxon>
    </lineage>
</organism>
<comment type="caution">
    <text evidence="1">The sequence shown here is derived from an EMBL/GenBank/DDBJ whole genome shotgun (WGS) entry which is preliminary data.</text>
</comment>
<accession>A0A3N2CRB5</accession>
<proteinExistence type="predicted"/>
<sequence length="185" mass="19833">MGSSGLAGRIAAWGTTPAEAAAHHAADAHVPPGGRHFVRAVDVDADPATTWRWVCQLGVAPYSYDVVDNLGRRSPRTLTPGAERLQLGQRVLFGPVVELESGRLLVVAARGLGQRVCGPVAMSYEVLPGRRTPSRLLLCLAVGPPRRPFVALDRAWQAVLGAGDLVMARRQLLTLRDLAEAHDPR</sequence>
<evidence type="ECO:0008006" key="3">
    <source>
        <dbReference type="Google" id="ProtNLM"/>
    </source>
</evidence>
<protein>
    <recommendedName>
        <fullName evidence="3">Polyketide cyclase/dehydrase/lipid transport protein</fullName>
    </recommendedName>
</protein>
<dbReference type="Proteomes" id="UP000281738">
    <property type="component" value="Unassembled WGS sequence"/>
</dbReference>